<dbReference type="PROSITE" id="PS01246">
    <property type="entry name" value="UPF0003"/>
    <property type="match status" value="1"/>
</dbReference>
<feature type="region of interest" description="Disordered" evidence="8">
    <location>
        <begin position="1154"/>
        <end position="1195"/>
    </location>
</feature>
<evidence type="ECO:0000256" key="1">
    <source>
        <dbReference type="ARBA" id="ARBA00004651"/>
    </source>
</evidence>
<dbReference type="RefSeq" id="WP_284386619.1">
    <property type="nucleotide sequence ID" value="NZ_BSNK01000001.1"/>
</dbReference>
<feature type="transmembrane region" description="Helical" evidence="9">
    <location>
        <begin position="529"/>
        <end position="547"/>
    </location>
</feature>
<evidence type="ECO:0000313" key="15">
    <source>
        <dbReference type="EMBL" id="GLQ22297.1"/>
    </source>
</evidence>
<comment type="similarity">
    <text evidence="2">Belongs to the MscS (TC 1.A.23) family.</text>
</comment>
<dbReference type="InterPro" id="IPR006686">
    <property type="entry name" value="MscS_channel_CS"/>
</dbReference>
<evidence type="ECO:0000259" key="12">
    <source>
        <dbReference type="Pfam" id="PF12795"/>
    </source>
</evidence>
<dbReference type="Gene3D" id="2.30.30.60">
    <property type="match status" value="1"/>
</dbReference>
<evidence type="ECO:0000259" key="14">
    <source>
        <dbReference type="Pfam" id="PF21088"/>
    </source>
</evidence>
<dbReference type="InterPro" id="IPR011066">
    <property type="entry name" value="MscS_channel_C_sf"/>
</dbReference>
<evidence type="ECO:0000259" key="10">
    <source>
        <dbReference type="Pfam" id="PF00924"/>
    </source>
</evidence>
<gene>
    <name evidence="15" type="ORF">GCM10007853_01710</name>
</gene>
<dbReference type="SUPFAM" id="SSF82689">
    <property type="entry name" value="Mechanosensitive channel protein MscS (YggB), C-terminal domain"/>
    <property type="match status" value="1"/>
</dbReference>
<feature type="domain" description="Mechanosensitive ion channel MscS" evidence="10">
    <location>
        <begin position="977"/>
        <end position="1042"/>
    </location>
</feature>
<dbReference type="InterPro" id="IPR024393">
    <property type="entry name" value="MscS_porin"/>
</dbReference>
<feature type="transmembrane region" description="Helical" evidence="9">
    <location>
        <begin position="839"/>
        <end position="863"/>
    </location>
</feature>
<feature type="compositionally biased region" description="Acidic residues" evidence="8">
    <location>
        <begin position="1183"/>
        <end position="1195"/>
    </location>
</feature>
<organism evidence="15 16">
    <name type="scientific">Algimonas ampicilliniresistens</name>
    <dbReference type="NCBI Taxonomy" id="1298735"/>
    <lineage>
        <taxon>Bacteria</taxon>
        <taxon>Pseudomonadati</taxon>
        <taxon>Pseudomonadota</taxon>
        <taxon>Alphaproteobacteria</taxon>
        <taxon>Maricaulales</taxon>
        <taxon>Robiginitomaculaceae</taxon>
        <taxon>Algimonas</taxon>
    </lineage>
</organism>
<dbReference type="SUPFAM" id="SSF50182">
    <property type="entry name" value="Sm-like ribonucleoproteins"/>
    <property type="match status" value="1"/>
</dbReference>
<evidence type="ECO:0000256" key="9">
    <source>
        <dbReference type="SAM" id="Phobius"/>
    </source>
</evidence>
<comment type="subcellular location">
    <subcellularLocation>
        <location evidence="1">Cell membrane</location>
        <topology evidence="1">Multi-pass membrane protein</topology>
    </subcellularLocation>
</comment>
<dbReference type="PANTHER" id="PTHR30347:SF1">
    <property type="entry name" value="MECHANOSENSITIVE CHANNEL MSCK"/>
    <property type="match status" value="1"/>
</dbReference>
<dbReference type="Gene3D" id="1.10.287.1260">
    <property type="match status" value="1"/>
</dbReference>
<evidence type="ECO:0000313" key="16">
    <source>
        <dbReference type="Proteomes" id="UP001161391"/>
    </source>
</evidence>
<sequence length="1195" mass="131347">MGWSATVRLFWVACTLLLTSLVLVQDGVAQDTPATTAAAPDFTTQSLRAELDALTAAEEAEGDAVADLTEEQRTQLRTSLTTAIDRLEDAARQAEIASGFVNDFETGQVTLEQLREEQAALQTVINERVPMDAEETLVGEAAMFATEQVLLTKESELRALQAELEGYRLQATDIGARLTAAPRELNTARTQLGEVSSSLTALGLGELDQVGDARRKALRAREFFLRRQISALEAEIASLPLRQEIVSARRSLAELRAEVLTEDILTLQNLTGQRKVVEARAQAQRAQDFADSLIDDHALLAEMSAENLRLAQMLTDMAAEEAQTSRSLAAVRGYSANVQNDLTAATELVSLGQLDREAGATLRRLGNQLPSSTQLKGDLRNTQRVLSRLTRQRVVAQEQLRDLPIGGVDPQSLLAEARDADPTLPPLSSTAAEAVIQLAEQRRAFLRQIAANATGRINAVAELQTAQNELVKQTQELRTLLDENLLWVPSVPAIDLGWPAKVGLGAVELFSPDHIATTGAALTREAIRLWPVVLFFVLAIALAYRLRPTLMSDIRERAELVGRVKQDSLWHTPAVIGSGVMLALPWPVFFALLSILFGASSNRDLLVSGLSDGFAYLAVFTLIFLTWKYWDRDRSLFAAHFKMPRDLRHTVQAHLRWFVPLVGTTLFLLATTSTMRGENIYEGFSLAVFIVTAVSLATFAFLVLWRNRGQSPSNVSTGLSRYRIPVAMILVGLPLFAAIMAGSGWYESAVDILLRLFSTLWLFLFAYIVYGTVRRAITVSQRQIKYRQAIERREAQLKARLEQQEAEARGEDMPPPPPIDTDAIDVSAMSRQSAQLLKTLVVLGLFAMLWVIWSGLLPALSIFDGFEIGAIDTGEIDPDTQQAIIRSITLWTILQAGVIAAITIIAARNLPGFLEIFILNRVGVDAGARYAVVTILGYIIVATGIVLAFQRIGLQWSQLQWVVGGLSIGIGIGLQKIFANFVSGLIILFERPIRIGDFVTIGDKSGTVTRIKIRATTLGDLDNREILIPNENLISQEVTNWTLSNSVTRVIVRVGIAYGSDTDEAREVMLDVIKDNKRVLETPPPQAFFLGFGDSSLDFELRFFIRTFEERFPVSHQIHTAVNKALAKHGFEIPFPQRDINWRGQDGPLELLQKSRAHVDGSTPDRAKKSGFRGDRDSGTGFEDGDGGSDGDGGE</sequence>
<feature type="domain" description="Mechanosensitive ion channel MscS C-terminal" evidence="13">
    <location>
        <begin position="1051"/>
        <end position="1133"/>
    </location>
</feature>
<dbReference type="Pfam" id="PF12794">
    <property type="entry name" value="MscS_TM"/>
    <property type="match status" value="1"/>
</dbReference>
<feature type="transmembrane region" description="Helical" evidence="9">
    <location>
        <begin position="726"/>
        <end position="746"/>
    </location>
</feature>
<keyword evidence="4 9" id="KW-0812">Transmembrane</keyword>
<evidence type="ECO:0000256" key="6">
    <source>
        <dbReference type="ARBA" id="ARBA00023136"/>
    </source>
</evidence>
<proteinExistence type="inferred from homology"/>
<evidence type="ECO:0000256" key="2">
    <source>
        <dbReference type="ARBA" id="ARBA00008017"/>
    </source>
</evidence>
<evidence type="ECO:0000256" key="5">
    <source>
        <dbReference type="ARBA" id="ARBA00022989"/>
    </source>
</evidence>
<name>A0ABQ5V7P9_9PROT</name>
<dbReference type="InterPro" id="IPR023408">
    <property type="entry name" value="MscS_beta-dom_sf"/>
</dbReference>
<dbReference type="Pfam" id="PF21088">
    <property type="entry name" value="MS_channel_1st"/>
    <property type="match status" value="1"/>
</dbReference>
<dbReference type="Proteomes" id="UP001161391">
    <property type="component" value="Unassembled WGS sequence"/>
</dbReference>
<dbReference type="Pfam" id="PF00924">
    <property type="entry name" value="MS_channel_2nd"/>
    <property type="match status" value="1"/>
</dbReference>
<evidence type="ECO:0000256" key="7">
    <source>
        <dbReference type="SAM" id="Coils"/>
    </source>
</evidence>
<dbReference type="InterPro" id="IPR006685">
    <property type="entry name" value="MscS_channel_2nd"/>
</dbReference>
<feature type="domain" description="Mechanosensitive ion channel MscS porin" evidence="12">
    <location>
        <begin position="67"/>
        <end position="301"/>
    </location>
</feature>
<keyword evidence="6 9" id="KW-0472">Membrane</keyword>
<dbReference type="InterPro" id="IPR010920">
    <property type="entry name" value="LSM_dom_sf"/>
</dbReference>
<keyword evidence="3" id="KW-1003">Cell membrane</keyword>
<evidence type="ECO:0000259" key="13">
    <source>
        <dbReference type="Pfam" id="PF21082"/>
    </source>
</evidence>
<comment type="caution">
    <text evidence="15">The sequence shown here is derived from an EMBL/GenBank/DDBJ whole genome shotgun (WGS) entry which is preliminary data.</text>
</comment>
<feature type="transmembrane region" description="Helical" evidence="9">
    <location>
        <begin position="651"/>
        <end position="671"/>
    </location>
</feature>
<feature type="transmembrane region" description="Helical" evidence="9">
    <location>
        <begin position="613"/>
        <end position="630"/>
    </location>
</feature>
<feature type="domain" description="Mechanosensitive ion channel transmembrane helices 2/3" evidence="14">
    <location>
        <begin position="934"/>
        <end position="975"/>
    </location>
</feature>
<feature type="transmembrane region" description="Helical" evidence="9">
    <location>
        <begin position="568"/>
        <end position="593"/>
    </location>
</feature>
<feature type="transmembrane region" description="Helical" evidence="9">
    <location>
        <begin position="928"/>
        <end position="949"/>
    </location>
</feature>
<feature type="domain" description="Mechanosensitive ion channel inner membrane" evidence="11">
    <location>
        <begin position="531"/>
        <end position="867"/>
    </location>
</feature>
<dbReference type="InterPro" id="IPR052702">
    <property type="entry name" value="MscS-like_channel"/>
</dbReference>
<feature type="transmembrane region" description="Helical" evidence="9">
    <location>
        <begin position="752"/>
        <end position="773"/>
    </location>
</feature>
<dbReference type="Pfam" id="PF12795">
    <property type="entry name" value="MscS_porin"/>
    <property type="match status" value="1"/>
</dbReference>
<evidence type="ECO:0000256" key="8">
    <source>
        <dbReference type="SAM" id="MobiDB-lite"/>
    </source>
</evidence>
<reference evidence="15" key="1">
    <citation type="journal article" date="2014" name="Int. J. Syst. Evol. Microbiol.">
        <title>Complete genome of a new Firmicutes species belonging to the dominant human colonic microbiota ('Ruminococcus bicirculans') reveals two chromosomes and a selective capacity to utilize plant glucans.</title>
        <authorList>
            <consortium name="NISC Comparative Sequencing Program"/>
            <person name="Wegmann U."/>
            <person name="Louis P."/>
            <person name="Goesmann A."/>
            <person name="Henrissat B."/>
            <person name="Duncan S.H."/>
            <person name="Flint H.J."/>
        </authorList>
    </citation>
    <scope>NUCLEOTIDE SEQUENCE</scope>
    <source>
        <strain evidence="15">NBRC 108219</strain>
    </source>
</reference>
<dbReference type="SUPFAM" id="SSF82861">
    <property type="entry name" value="Mechanosensitive channel protein MscS (YggB), transmembrane region"/>
    <property type="match status" value="1"/>
</dbReference>
<accession>A0ABQ5V7P9</accession>
<keyword evidence="5 9" id="KW-1133">Transmembrane helix</keyword>
<dbReference type="Pfam" id="PF21082">
    <property type="entry name" value="MS_channel_3rd"/>
    <property type="match status" value="1"/>
</dbReference>
<dbReference type="PANTHER" id="PTHR30347">
    <property type="entry name" value="POTASSIUM CHANNEL RELATED"/>
    <property type="match status" value="1"/>
</dbReference>
<dbReference type="EMBL" id="BSNK01000001">
    <property type="protein sequence ID" value="GLQ22297.1"/>
    <property type="molecule type" value="Genomic_DNA"/>
</dbReference>
<dbReference type="InterPro" id="IPR011014">
    <property type="entry name" value="MscS_channel_TM-2"/>
</dbReference>
<evidence type="ECO:0000259" key="11">
    <source>
        <dbReference type="Pfam" id="PF12794"/>
    </source>
</evidence>
<feature type="coiled-coil region" evidence="7">
    <location>
        <begin position="456"/>
        <end position="483"/>
    </location>
</feature>
<reference evidence="15" key="2">
    <citation type="submission" date="2023-01" db="EMBL/GenBank/DDBJ databases">
        <title>Draft genome sequence of Algimonas ampicilliniresistens strain NBRC 108219.</title>
        <authorList>
            <person name="Sun Q."/>
            <person name="Mori K."/>
        </authorList>
    </citation>
    <scope>NUCLEOTIDE SEQUENCE</scope>
    <source>
        <strain evidence="15">NBRC 108219</strain>
    </source>
</reference>
<dbReference type="Gene3D" id="3.30.70.100">
    <property type="match status" value="1"/>
</dbReference>
<dbReference type="InterPro" id="IPR049278">
    <property type="entry name" value="MS_channel_C"/>
</dbReference>
<feature type="transmembrane region" description="Helical" evidence="9">
    <location>
        <begin position="683"/>
        <end position="705"/>
    </location>
</feature>
<keyword evidence="7" id="KW-0175">Coiled coil</keyword>
<evidence type="ECO:0000256" key="3">
    <source>
        <dbReference type="ARBA" id="ARBA00022475"/>
    </source>
</evidence>
<dbReference type="InterPro" id="IPR049142">
    <property type="entry name" value="MS_channel_1st"/>
</dbReference>
<keyword evidence="16" id="KW-1185">Reference proteome</keyword>
<evidence type="ECO:0000256" key="4">
    <source>
        <dbReference type="ARBA" id="ARBA00022692"/>
    </source>
</evidence>
<feature type="transmembrane region" description="Helical" evidence="9">
    <location>
        <begin position="883"/>
        <end position="907"/>
    </location>
</feature>
<dbReference type="InterPro" id="IPR025692">
    <property type="entry name" value="MscS_IM_dom1"/>
</dbReference>
<protein>
    <submittedName>
        <fullName evidence="15">Potassium transporter KefA</fullName>
    </submittedName>
</protein>
<feature type="compositionally biased region" description="Basic and acidic residues" evidence="8">
    <location>
        <begin position="1157"/>
        <end position="1178"/>
    </location>
</feature>
<feature type="transmembrane region" description="Helical" evidence="9">
    <location>
        <begin position="961"/>
        <end position="989"/>
    </location>
</feature>